<dbReference type="GO" id="GO:0032259">
    <property type="term" value="P:methylation"/>
    <property type="evidence" value="ECO:0007669"/>
    <property type="project" value="UniProtKB-KW"/>
</dbReference>
<proteinExistence type="predicted"/>
<evidence type="ECO:0000313" key="3">
    <source>
        <dbReference type="Proteomes" id="UP001319200"/>
    </source>
</evidence>
<dbReference type="InterPro" id="IPR006342">
    <property type="entry name" value="FkbM_mtfrase"/>
</dbReference>
<dbReference type="GO" id="GO:0005737">
    <property type="term" value="C:cytoplasm"/>
    <property type="evidence" value="ECO:0007669"/>
    <property type="project" value="GOC"/>
</dbReference>
<dbReference type="Pfam" id="PF05050">
    <property type="entry name" value="Methyltransf_21"/>
    <property type="match status" value="1"/>
</dbReference>
<gene>
    <name evidence="2" type="ORF">KK083_12850</name>
</gene>
<evidence type="ECO:0000313" key="2">
    <source>
        <dbReference type="EMBL" id="MBT1697773.1"/>
    </source>
</evidence>
<sequence>MAYFLKNSFKKFLFNLSANDSFLYRAFYKFFYKPKKGSLAEVIDLFSKKNDPVHFLQVGANDGFFHDPLHKFIRTYHWKGVLLEPQPFVFEKYLKRLHQRTKDIQTVNAAMSSDDGVRSIYKISFSNSRWATGLASFNKSAIEEAIDSGHVERCARRYGEKLPADKRDYIAEEKINCLSPETLVQRYGLRQIDWLQIDAEGFDFEIIKMMKIERTKPRVIVYEHSHLSADDQAACIRHLKDNDYAVADIRENTIAMKKPLGEFAHFFQNSL</sequence>
<dbReference type="Gene3D" id="3.40.50.150">
    <property type="entry name" value="Vaccinia Virus protein VP39"/>
    <property type="match status" value="1"/>
</dbReference>
<comment type="caution">
    <text evidence="2">The sequence shown here is derived from an EMBL/GenBank/DDBJ whole genome shotgun (WGS) entry which is preliminary data.</text>
</comment>
<keyword evidence="2" id="KW-0808">Transferase</keyword>
<dbReference type="RefSeq" id="WP_254163646.1">
    <property type="nucleotide sequence ID" value="NZ_JAHESF010000011.1"/>
</dbReference>
<dbReference type="NCBIfam" id="TIGR01444">
    <property type="entry name" value="fkbM_fam"/>
    <property type="match status" value="1"/>
</dbReference>
<accession>A0AAP2DK03</accession>
<dbReference type="GO" id="GO:0006888">
    <property type="term" value="P:endoplasmic reticulum to Golgi vesicle-mediated transport"/>
    <property type="evidence" value="ECO:0007669"/>
    <property type="project" value="TreeGrafter"/>
</dbReference>
<keyword evidence="2" id="KW-0489">Methyltransferase</keyword>
<reference evidence="2 3" key="1">
    <citation type="submission" date="2021-05" db="EMBL/GenBank/DDBJ databases">
        <title>A Polyphasic approach of four new species of the genus Ohtaekwangia: Ohtaekwangia histidinii sp. nov., Ohtaekwangia cretensis sp. nov., Ohtaekwangia indiensis sp. nov., Ohtaekwangia reichenbachii sp. nov. from diverse environment.</title>
        <authorList>
            <person name="Octaviana S."/>
        </authorList>
    </citation>
    <scope>NUCLEOTIDE SEQUENCE [LARGE SCALE GENOMIC DNA]</scope>
    <source>
        <strain evidence="2 3">PWU4</strain>
    </source>
</reference>
<evidence type="ECO:0000259" key="1">
    <source>
        <dbReference type="Pfam" id="PF05050"/>
    </source>
</evidence>
<dbReference type="AlphaFoldDB" id="A0AAP2DK03"/>
<dbReference type="SUPFAM" id="SSF53335">
    <property type="entry name" value="S-adenosyl-L-methionine-dependent methyltransferases"/>
    <property type="match status" value="1"/>
</dbReference>
<protein>
    <submittedName>
        <fullName evidence="2">FkbM family methyltransferase</fullName>
    </submittedName>
</protein>
<name>A0AAP2DK03_9BACT</name>
<dbReference type="EMBL" id="JAHESF010000011">
    <property type="protein sequence ID" value="MBT1697773.1"/>
    <property type="molecule type" value="Genomic_DNA"/>
</dbReference>
<feature type="domain" description="Methyltransferase FkbM" evidence="1">
    <location>
        <begin position="57"/>
        <end position="232"/>
    </location>
</feature>
<organism evidence="2 3">
    <name type="scientific">Chryseosolibacter histidini</name>
    <dbReference type="NCBI Taxonomy" id="2782349"/>
    <lineage>
        <taxon>Bacteria</taxon>
        <taxon>Pseudomonadati</taxon>
        <taxon>Bacteroidota</taxon>
        <taxon>Cytophagia</taxon>
        <taxon>Cytophagales</taxon>
        <taxon>Chryseotaleaceae</taxon>
        <taxon>Chryseosolibacter</taxon>
    </lineage>
</organism>
<dbReference type="GO" id="GO:0016197">
    <property type="term" value="P:endosomal transport"/>
    <property type="evidence" value="ECO:0007669"/>
    <property type="project" value="TreeGrafter"/>
</dbReference>
<dbReference type="InterPro" id="IPR053202">
    <property type="entry name" value="EGF_Rcpt_Signaling_Reg"/>
</dbReference>
<dbReference type="Proteomes" id="UP001319200">
    <property type="component" value="Unassembled WGS sequence"/>
</dbReference>
<dbReference type="PANTHER" id="PTHR34009:SF2">
    <property type="entry name" value="PROTEIN STAR"/>
    <property type="match status" value="1"/>
</dbReference>
<keyword evidence="3" id="KW-1185">Reference proteome</keyword>
<dbReference type="PANTHER" id="PTHR34009">
    <property type="entry name" value="PROTEIN STAR"/>
    <property type="match status" value="1"/>
</dbReference>
<dbReference type="GO" id="GO:0005886">
    <property type="term" value="C:plasma membrane"/>
    <property type="evidence" value="ECO:0007669"/>
    <property type="project" value="TreeGrafter"/>
</dbReference>
<dbReference type="InterPro" id="IPR029063">
    <property type="entry name" value="SAM-dependent_MTases_sf"/>
</dbReference>
<dbReference type="GO" id="GO:0008168">
    <property type="term" value="F:methyltransferase activity"/>
    <property type="evidence" value="ECO:0007669"/>
    <property type="project" value="UniProtKB-KW"/>
</dbReference>